<accession>A0ABY8KI96</accession>
<dbReference type="EMBL" id="CP122283">
    <property type="protein sequence ID" value="WGF39219.1"/>
    <property type="molecule type" value="Genomic_DNA"/>
</dbReference>
<dbReference type="InterPro" id="IPR010434">
    <property type="entry name" value="DUF1033"/>
</dbReference>
<dbReference type="Pfam" id="PF06279">
    <property type="entry name" value="DUF1033"/>
    <property type="match status" value="1"/>
</dbReference>
<evidence type="ECO:0000313" key="2">
    <source>
        <dbReference type="Proteomes" id="UP001244564"/>
    </source>
</evidence>
<organism evidence="1 2">
    <name type="scientific">Lysinibacillus capsici</name>
    <dbReference type="NCBI Taxonomy" id="2115968"/>
    <lineage>
        <taxon>Bacteria</taxon>
        <taxon>Bacillati</taxon>
        <taxon>Bacillota</taxon>
        <taxon>Bacilli</taxon>
        <taxon>Bacillales</taxon>
        <taxon>Bacillaceae</taxon>
        <taxon>Lysinibacillus</taxon>
    </lineage>
</organism>
<name>A0ABY8KI96_9BACI</name>
<dbReference type="RefSeq" id="WP_279494980.1">
    <property type="nucleotide sequence ID" value="NZ_CP122283.1"/>
</dbReference>
<dbReference type="Proteomes" id="UP001244564">
    <property type="component" value="Chromosome"/>
</dbReference>
<reference evidence="1 2" key="1">
    <citation type="submission" date="2023-04" db="EMBL/GenBank/DDBJ databases">
        <title>Genomic of Lysinibacillus capsici TSBLM.</title>
        <authorList>
            <person name="Hu X.S."/>
            <person name="Yu C.H."/>
        </authorList>
    </citation>
    <scope>NUCLEOTIDE SEQUENCE [LARGE SCALE GENOMIC DNA]</scope>
    <source>
        <strain evidence="1 2">TSBLM</strain>
    </source>
</reference>
<gene>
    <name evidence="1" type="ORF">QBO96_02860</name>
</gene>
<evidence type="ECO:0000313" key="1">
    <source>
        <dbReference type="EMBL" id="WGF39219.1"/>
    </source>
</evidence>
<proteinExistence type="predicted"/>
<sequence>MVLIDISVVFAKMKLSYDSKEWANMYTIIYMKADYEPWWKFEGWEAYIQTEDTFDTKELFERALQQKLAHFRSSYDNEAAKEEQYWAFWSEDESFYCEACDDDAQVYHGIIACKIEEK</sequence>
<protein>
    <submittedName>
        <fullName evidence="1">DUF1033 family protein</fullName>
    </submittedName>
</protein>
<keyword evidence="2" id="KW-1185">Reference proteome</keyword>